<dbReference type="GO" id="GO:0019867">
    <property type="term" value="C:outer membrane"/>
    <property type="evidence" value="ECO:0007669"/>
    <property type="project" value="InterPro"/>
</dbReference>
<dbReference type="PROSITE" id="PS51257">
    <property type="entry name" value="PROKAR_LIPOPROTEIN"/>
    <property type="match status" value="1"/>
</dbReference>
<dbReference type="Gene3D" id="2.60.40.3620">
    <property type="match status" value="2"/>
</dbReference>
<evidence type="ECO:0000313" key="3">
    <source>
        <dbReference type="EMBL" id="QDA58696.1"/>
    </source>
</evidence>
<proteinExistence type="predicted"/>
<evidence type="ECO:0000313" key="4">
    <source>
        <dbReference type="Proteomes" id="UP000305398"/>
    </source>
</evidence>
<dbReference type="EMBL" id="CP040896">
    <property type="protein sequence ID" value="QDA58696.1"/>
    <property type="molecule type" value="Genomic_DNA"/>
</dbReference>
<feature type="domain" description="Outer membrane protein SusF/SusE-like C-terminal" evidence="2">
    <location>
        <begin position="263"/>
        <end position="345"/>
    </location>
</feature>
<dbReference type="CDD" id="cd12967">
    <property type="entry name" value="CBM_SusE-F_like_u1"/>
    <property type="match status" value="1"/>
</dbReference>
<gene>
    <name evidence="3" type="ORF">FHG12_00625</name>
</gene>
<evidence type="ECO:0000259" key="1">
    <source>
        <dbReference type="Pfam" id="PF14292"/>
    </source>
</evidence>
<dbReference type="Proteomes" id="UP000305398">
    <property type="component" value="Chromosome"/>
</dbReference>
<name>A0A5B7ZW10_9BACT</name>
<dbReference type="KEGG" id="hyj:FHG12_00625"/>
<dbReference type="Pfam" id="PF16411">
    <property type="entry name" value="SusF_SusE"/>
    <property type="match status" value="1"/>
</dbReference>
<dbReference type="RefSeq" id="WP_139513591.1">
    <property type="nucleotide sequence ID" value="NZ_CP040896.1"/>
</dbReference>
<dbReference type="AlphaFoldDB" id="A0A5B7ZW10"/>
<evidence type="ECO:0000259" key="2">
    <source>
        <dbReference type="Pfam" id="PF16411"/>
    </source>
</evidence>
<sequence>MKNFTKLAGLGLVATLFLASCDKDEDRAVLKPDGNLSLTASAATAPLVQTSASTKAVTYSWSPASFGYQAAVKYTLQFDKKGGTFASPIEVDAGSATSVSLTVAELNSILLRLKVSPGATGSADVRVAASVGAAVAPMISPVTTFTGTPYLVFIQYPSVYVPGNYQGWAPDKAPFLASVANDKTYEGFVNFSDPSPEFKITPAPNWDNDFGAAVVDPATTPGTQTGTLKAKGDNFKLPAAGYYRLNVDLNSLKYTFTKTTWAVIGAATPGGWDNETPMTFDATKQVWKVTLALKADELKFRANNAWDINLGDNEPDGQPDNGGKNIKVAVAGTYTVTLDLSKGAGNYSYSIEK</sequence>
<reference evidence="3 4" key="1">
    <citation type="submission" date="2019-06" db="EMBL/GenBank/DDBJ databases">
        <authorList>
            <person name="Srinivasan S."/>
        </authorList>
    </citation>
    <scope>NUCLEOTIDE SEQUENCE [LARGE SCALE GENOMIC DNA]</scope>
    <source>
        <strain evidence="3 4">17J68-5</strain>
    </source>
</reference>
<dbReference type="InterPro" id="IPR032187">
    <property type="entry name" value="SusF/SusE-like_C"/>
</dbReference>
<protein>
    <submittedName>
        <fullName evidence="3">SusF/SusE family outer membrane protein</fullName>
    </submittedName>
</protein>
<organism evidence="3 4">
    <name type="scientific">Hymenobacter jejuensis</name>
    <dbReference type="NCBI Taxonomy" id="2502781"/>
    <lineage>
        <taxon>Bacteria</taxon>
        <taxon>Pseudomonadati</taxon>
        <taxon>Bacteroidota</taxon>
        <taxon>Cytophagia</taxon>
        <taxon>Cytophagales</taxon>
        <taxon>Hymenobacteraceae</taxon>
        <taxon>Hymenobacter</taxon>
    </lineage>
</organism>
<dbReference type="InterPro" id="IPR025970">
    <property type="entry name" value="SusE"/>
</dbReference>
<feature type="domain" description="SusE outer membrane protein" evidence="1">
    <location>
        <begin position="23"/>
        <end position="127"/>
    </location>
</feature>
<accession>A0A5B7ZW10</accession>
<dbReference type="CDD" id="cd12956">
    <property type="entry name" value="CBM_SusE-F_like"/>
    <property type="match status" value="1"/>
</dbReference>
<keyword evidence="4" id="KW-1185">Reference proteome</keyword>
<dbReference type="GO" id="GO:2001070">
    <property type="term" value="F:starch binding"/>
    <property type="evidence" value="ECO:0007669"/>
    <property type="project" value="InterPro"/>
</dbReference>
<dbReference type="OrthoDB" id="975117at2"/>
<dbReference type="Pfam" id="PF14292">
    <property type="entry name" value="SusE"/>
    <property type="match status" value="1"/>
</dbReference>